<evidence type="ECO:0000313" key="5">
    <source>
        <dbReference type="EMBL" id="EHQ35551.1"/>
    </source>
</evidence>
<evidence type="ECO:0000256" key="4">
    <source>
        <dbReference type="SAM" id="Phobius"/>
    </source>
</evidence>
<dbReference type="InParanoid" id="H1Z311"/>
<dbReference type="SMART" id="SM00028">
    <property type="entry name" value="TPR"/>
    <property type="match status" value="4"/>
</dbReference>
<feature type="repeat" description="TPR" evidence="3">
    <location>
        <begin position="65"/>
        <end position="98"/>
    </location>
</feature>
<gene>
    <name evidence="5" type="ORF">Metlim_1448</name>
</gene>
<dbReference type="STRING" id="937775.Metlim_1448"/>
<evidence type="ECO:0000256" key="1">
    <source>
        <dbReference type="ARBA" id="ARBA00022737"/>
    </source>
</evidence>
<evidence type="ECO:0000256" key="2">
    <source>
        <dbReference type="ARBA" id="ARBA00022803"/>
    </source>
</evidence>
<dbReference type="Proteomes" id="UP000005741">
    <property type="component" value="Chromosome"/>
</dbReference>
<keyword evidence="4" id="KW-1133">Transmembrane helix</keyword>
<sequence length="212" mass="22678">MKITYQRLLITALAVTLFIAAQPVSAGDMNKIEYYNLAVDCANAGNFEEALSAADSAIAIDENFTLAYTTKAGILNAMGRYDEALESAGKATEIRPDQPEGWVNMASALIGLERYEEAIEASESAIKADPESVEGYITKGTALGELGRYDEEIAVSEKALRISPGDSHALANKGYAEEMSGGEKNTEKSPVTLPFVVTGVIIAGILFCLRKK</sequence>
<dbReference type="InterPro" id="IPR019734">
    <property type="entry name" value="TPR_rpt"/>
</dbReference>
<feature type="repeat" description="TPR" evidence="3">
    <location>
        <begin position="99"/>
        <end position="132"/>
    </location>
</feature>
<dbReference type="SUPFAM" id="SSF48452">
    <property type="entry name" value="TPR-like"/>
    <property type="match status" value="1"/>
</dbReference>
<organism evidence="5 6">
    <name type="scientific">Methanoplanus limicola DSM 2279</name>
    <dbReference type="NCBI Taxonomy" id="937775"/>
    <lineage>
        <taxon>Archaea</taxon>
        <taxon>Methanobacteriati</taxon>
        <taxon>Methanobacteriota</taxon>
        <taxon>Stenosarchaea group</taxon>
        <taxon>Methanomicrobia</taxon>
        <taxon>Methanomicrobiales</taxon>
        <taxon>Methanomicrobiaceae</taxon>
        <taxon>Methanoplanus</taxon>
    </lineage>
</organism>
<evidence type="ECO:0000313" key="6">
    <source>
        <dbReference type="Proteomes" id="UP000005741"/>
    </source>
</evidence>
<feature type="transmembrane region" description="Helical" evidence="4">
    <location>
        <begin position="191"/>
        <end position="209"/>
    </location>
</feature>
<proteinExistence type="predicted"/>
<dbReference type="PANTHER" id="PTHR44943">
    <property type="entry name" value="CELLULOSE SYNTHASE OPERON PROTEIN C"/>
    <property type="match status" value="1"/>
</dbReference>
<keyword evidence="2 3" id="KW-0802">TPR repeat</keyword>
<feature type="repeat" description="TPR" evidence="3">
    <location>
        <begin position="133"/>
        <end position="166"/>
    </location>
</feature>
<keyword evidence="4" id="KW-0472">Membrane</keyword>
<name>H1Z311_9EURY</name>
<dbReference type="PROSITE" id="PS50005">
    <property type="entry name" value="TPR"/>
    <property type="match status" value="3"/>
</dbReference>
<keyword evidence="4" id="KW-0812">Transmembrane</keyword>
<dbReference type="Pfam" id="PF14559">
    <property type="entry name" value="TPR_19"/>
    <property type="match status" value="1"/>
</dbReference>
<evidence type="ECO:0000256" key="3">
    <source>
        <dbReference type="PROSITE-ProRule" id="PRU00339"/>
    </source>
</evidence>
<dbReference type="RefSeq" id="WP_004077306.1">
    <property type="nucleotide sequence ID" value="NZ_CM001436.1"/>
</dbReference>
<dbReference type="HOGENOM" id="CLU_003728_11_5_2"/>
<protein>
    <submittedName>
        <fullName evidence="5">Tetratricopeptide TPR_2 repeat-containing protein</fullName>
    </submittedName>
</protein>
<dbReference type="PANTHER" id="PTHR44943:SF4">
    <property type="entry name" value="TPR REPEAT-CONTAINING PROTEIN MJ0798"/>
    <property type="match status" value="1"/>
</dbReference>
<reference evidence="5 6" key="1">
    <citation type="submission" date="2011-10" db="EMBL/GenBank/DDBJ databases">
        <title>The Improved High-Quality Draft genome of Methanoplanus limicola DSM 2279.</title>
        <authorList>
            <consortium name="US DOE Joint Genome Institute (JGI-PGF)"/>
            <person name="Lucas S."/>
            <person name="Copeland A."/>
            <person name="Lapidus A."/>
            <person name="Glavina del Rio T."/>
            <person name="Dalin E."/>
            <person name="Tice H."/>
            <person name="Bruce D."/>
            <person name="Goodwin L."/>
            <person name="Pitluck S."/>
            <person name="Peters L."/>
            <person name="Mikhailova N."/>
            <person name="Lu M."/>
            <person name="Kyrpides N."/>
            <person name="Mavromatis K."/>
            <person name="Ivanova N."/>
            <person name="Markowitz V."/>
            <person name="Cheng J.-F."/>
            <person name="Hugenholtz P."/>
            <person name="Woyke T."/>
            <person name="Wu D."/>
            <person name="Wirth R."/>
            <person name="Brambilla E.-M."/>
            <person name="Klenk H.-P."/>
            <person name="Eisen J.A."/>
        </authorList>
    </citation>
    <scope>NUCLEOTIDE SEQUENCE [LARGE SCALE GENOMIC DNA]</scope>
    <source>
        <strain evidence="5 6">DSM 2279</strain>
    </source>
</reference>
<dbReference type="EMBL" id="CM001436">
    <property type="protein sequence ID" value="EHQ35551.1"/>
    <property type="molecule type" value="Genomic_DNA"/>
</dbReference>
<accession>H1Z311</accession>
<dbReference type="Gene3D" id="1.25.40.10">
    <property type="entry name" value="Tetratricopeptide repeat domain"/>
    <property type="match status" value="1"/>
</dbReference>
<keyword evidence="1" id="KW-0677">Repeat</keyword>
<dbReference type="AlphaFoldDB" id="H1Z311"/>
<dbReference type="Pfam" id="PF13181">
    <property type="entry name" value="TPR_8"/>
    <property type="match status" value="1"/>
</dbReference>
<dbReference type="InterPro" id="IPR011990">
    <property type="entry name" value="TPR-like_helical_dom_sf"/>
</dbReference>
<dbReference type="OrthoDB" id="117365at2157"/>
<keyword evidence="6" id="KW-1185">Reference proteome</keyword>
<dbReference type="InterPro" id="IPR051685">
    <property type="entry name" value="Ycf3/AcsC/BcsC/TPR_MFPF"/>
</dbReference>